<feature type="transmembrane region" description="Helical" evidence="1">
    <location>
        <begin position="97"/>
        <end position="118"/>
    </location>
</feature>
<dbReference type="STRING" id="351160.RRC425"/>
<evidence type="ECO:0000313" key="3">
    <source>
        <dbReference type="Proteomes" id="UP000000663"/>
    </source>
</evidence>
<name>Q0W0G5_METAR</name>
<feature type="transmembrane region" description="Helical" evidence="1">
    <location>
        <begin position="184"/>
        <end position="203"/>
    </location>
</feature>
<feature type="transmembrane region" description="Helical" evidence="1">
    <location>
        <begin position="357"/>
        <end position="376"/>
    </location>
</feature>
<dbReference type="AlphaFoldDB" id="Q0W0G5"/>
<proteinExistence type="predicted"/>
<dbReference type="Proteomes" id="UP000000663">
    <property type="component" value="Chromosome"/>
</dbReference>
<keyword evidence="1" id="KW-0472">Membrane</keyword>
<gene>
    <name evidence="2" type="ORF">RRC425</name>
</gene>
<evidence type="ECO:0000256" key="1">
    <source>
        <dbReference type="SAM" id="Phobius"/>
    </source>
</evidence>
<evidence type="ECO:0000313" key="2">
    <source>
        <dbReference type="EMBL" id="CAJ38128.1"/>
    </source>
</evidence>
<feature type="transmembrane region" description="Helical" evidence="1">
    <location>
        <begin position="260"/>
        <end position="280"/>
    </location>
</feature>
<sequence length="389" mass="43943">MNIEEFIKRYWYYGALLIIVLIALLYRAQILGNFLIPTWGNTMYHVGIEREMIETQHYPTTELSYGGGFPNFYVPGFRLLVASLSIATGIDVMVMSALIVPVLGVFGLLAVYAIAYRLSGGNKFVGLFAAFFFLLSPDITLNTVRPFPQLMGLFILPLALYFLLREDWPMAILMSVTMALTHQQSMFTMVGIMGLYMVFQFAYAAIKTKDFKKPAMVTICILALVMTYAIWQMLTMGTLNILNIAQITYHEAWPVTMSTIIQTGLFVLLFFIPGLVYIFLENDSKKAAAGQPPASAQAGRKARNNYNLNISVDAKLLILSWIAATVILFKNEMWGIWLSALTHISAFNLSTMQSRFYTYFTEVAIIIAAFGMYWLLSLINFDVMLEKQE</sequence>
<dbReference type="GeneID" id="5144202"/>
<dbReference type="OrthoDB" id="148029at2157"/>
<keyword evidence="1" id="KW-0812">Transmembrane</keyword>
<protein>
    <recommendedName>
        <fullName evidence="4">Glycosyltransferase RgtA/B/C/D-like domain-containing protein</fullName>
    </recommendedName>
</protein>
<dbReference type="eggNOG" id="arCOG03188">
    <property type="taxonomic scope" value="Archaea"/>
</dbReference>
<dbReference type="KEGG" id="rci:RRC425"/>
<feature type="transmembrane region" description="Helical" evidence="1">
    <location>
        <begin position="310"/>
        <end position="328"/>
    </location>
</feature>
<dbReference type="RefSeq" id="WP_012034463.1">
    <property type="nucleotide sequence ID" value="NC_009464.1"/>
</dbReference>
<feature type="transmembrane region" description="Helical" evidence="1">
    <location>
        <begin position="12"/>
        <end position="36"/>
    </location>
</feature>
<feature type="transmembrane region" description="Helical" evidence="1">
    <location>
        <begin position="215"/>
        <end position="234"/>
    </location>
</feature>
<keyword evidence="3" id="KW-1185">Reference proteome</keyword>
<feature type="transmembrane region" description="Helical" evidence="1">
    <location>
        <begin position="124"/>
        <end position="140"/>
    </location>
</feature>
<reference evidence="2 3" key="1">
    <citation type="journal article" date="2006" name="Science">
        <title>Genome of rice cluster I archaea -- the key methane producers in the rice rhizosphere.</title>
        <authorList>
            <person name="Erkel C."/>
            <person name="Kube M."/>
            <person name="Reinhardt R."/>
            <person name="Liesack W."/>
        </authorList>
    </citation>
    <scope>NUCLEOTIDE SEQUENCE [LARGE SCALE GENOMIC DNA]</scope>
    <source>
        <strain evidence="3">DSM 22066 / NBRC 105507 / MRE50</strain>
    </source>
</reference>
<dbReference type="EMBL" id="AM114193">
    <property type="protein sequence ID" value="CAJ38128.1"/>
    <property type="molecule type" value="Genomic_DNA"/>
</dbReference>
<evidence type="ECO:0008006" key="4">
    <source>
        <dbReference type="Google" id="ProtNLM"/>
    </source>
</evidence>
<organism evidence="2 3">
    <name type="scientific">Methanocella arvoryzae (strain DSM 22066 / NBRC 105507 / MRE50)</name>
    <dbReference type="NCBI Taxonomy" id="351160"/>
    <lineage>
        <taxon>Archaea</taxon>
        <taxon>Methanobacteriati</taxon>
        <taxon>Methanobacteriota</taxon>
        <taxon>Stenosarchaea group</taxon>
        <taxon>Methanomicrobia</taxon>
        <taxon>Methanocellales</taxon>
        <taxon>Methanocellaceae</taxon>
        <taxon>Methanocella</taxon>
    </lineage>
</organism>
<keyword evidence="1" id="KW-1133">Transmembrane helix</keyword>
<accession>Q0W0G5</accession>